<accession>A0A8K0VYK4</accession>
<feature type="compositionally biased region" description="Basic and acidic residues" evidence="1">
    <location>
        <begin position="164"/>
        <end position="179"/>
    </location>
</feature>
<gene>
    <name evidence="2" type="ORF">FB567DRAFT_524779</name>
</gene>
<evidence type="ECO:0000313" key="3">
    <source>
        <dbReference type="Proteomes" id="UP000813461"/>
    </source>
</evidence>
<sequence length="270" mass="31002">MFSYYHGRLAQSQHDAAFAHQLPSPPLRATTSWYGDNHHTQSPHFQSPEPTNAYFSNPESHNPTRLNQPHHLPPESKALRIRFALSHGLWRHPFADVPNFAFRLTRDNPPVMSSKIRRTGWACTTCADAPPKAEARRRRDSFVGRWTIDPGSVVGSGEFAHRDEYDRDVPHDPSAEKNESPVLQDNPVLNPNTHTQHTVSIPAVRSIWGMNHNVIPQDPVPHTHPQPLHVGNPIELPGGRRWRRTYRRMRDRLAAEQRQREVDWAMGIWD</sequence>
<evidence type="ECO:0000256" key="1">
    <source>
        <dbReference type="SAM" id="MobiDB-lite"/>
    </source>
</evidence>
<dbReference type="Proteomes" id="UP000813461">
    <property type="component" value="Unassembled WGS sequence"/>
</dbReference>
<dbReference type="EMBL" id="JAGMVJ010000009">
    <property type="protein sequence ID" value="KAH7087314.1"/>
    <property type="molecule type" value="Genomic_DNA"/>
</dbReference>
<feature type="compositionally biased region" description="Polar residues" evidence="1">
    <location>
        <begin position="29"/>
        <end position="67"/>
    </location>
</feature>
<proteinExistence type="predicted"/>
<keyword evidence="3" id="KW-1185">Reference proteome</keyword>
<evidence type="ECO:0000313" key="2">
    <source>
        <dbReference type="EMBL" id="KAH7087314.1"/>
    </source>
</evidence>
<protein>
    <submittedName>
        <fullName evidence="2">Uncharacterized protein</fullName>
    </submittedName>
</protein>
<reference evidence="2" key="1">
    <citation type="journal article" date="2021" name="Nat. Commun.">
        <title>Genetic determinants of endophytism in the Arabidopsis root mycobiome.</title>
        <authorList>
            <person name="Mesny F."/>
            <person name="Miyauchi S."/>
            <person name="Thiergart T."/>
            <person name="Pickel B."/>
            <person name="Atanasova L."/>
            <person name="Karlsson M."/>
            <person name="Huettel B."/>
            <person name="Barry K.W."/>
            <person name="Haridas S."/>
            <person name="Chen C."/>
            <person name="Bauer D."/>
            <person name="Andreopoulos W."/>
            <person name="Pangilinan J."/>
            <person name="LaButti K."/>
            <person name="Riley R."/>
            <person name="Lipzen A."/>
            <person name="Clum A."/>
            <person name="Drula E."/>
            <person name="Henrissat B."/>
            <person name="Kohler A."/>
            <person name="Grigoriev I.V."/>
            <person name="Martin F.M."/>
            <person name="Hacquard S."/>
        </authorList>
    </citation>
    <scope>NUCLEOTIDE SEQUENCE</scope>
    <source>
        <strain evidence="2">MPI-SDFR-AT-0120</strain>
    </source>
</reference>
<feature type="region of interest" description="Disordered" evidence="1">
    <location>
        <begin position="29"/>
        <end position="70"/>
    </location>
</feature>
<feature type="compositionally biased region" description="Polar residues" evidence="1">
    <location>
        <begin position="181"/>
        <end position="195"/>
    </location>
</feature>
<feature type="region of interest" description="Disordered" evidence="1">
    <location>
        <begin position="164"/>
        <end position="195"/>
    </location>
</feature>
<comment type="caution">
    <text evidence="2">The sequence shown here is derived from an EMBL/GenBank/DDBJ whole genome shotgun (WGS) entry which is preliminary data.</text>
</comment>
<organism evidence="2 3">
    <name type="scientific">Paraphoma chrysanthemicola</name>
    <dbReference type="NCBI Taxonomy" id="798071"/>
    <lineage>
        <taxon>Eukaryota</taxon>
        <taxon>Fungi</taxon>
        <taxon>Dikarya</taxon>
        <taxon>Ascomycota</taxon>
        <taxon>Pezizomycotina</taxon>
        <taxon>Dothideomycetes</taxon>
        <taxon>Pleosporomycetidae</taxon>
        <taxon>Pleosporales</taxon>
        <taxon>Pleosporineae</taxon>
        <taxon>Phaeosphaeriaceae</taxon>
        <taxon>Paraphoma</taxon>
    </lineage>
</organism>
<name>A0A8K0VYK4_9PLEO</name>
<dbReference type="AlphaFoldDB" id="A0A8K0VYK4"/>